<proteinExistence type="predicted"/>
<gene>
    <name evidence="1" type="ORF">Bhyg_04117</name>
</gene>
<reference evidence="1" key="1">
    <citation type="submission" date="2022-07" db="EMBL/GenBank/DDBJ databases">
        <authorList>
            <person name="Trinca V."/>
            <person name="Uliana J.V.C."/>
            <person name="Torres T.T."/>
            <person name="Ward R.J."/>
            <person name="Monesi N."/>
        </authorList>
    </citation>
    <scope>NUCLEOTIDE SEQUENCE</scope>
    <source>
        <strain evidence="1">HSMRA1968</strain>
        <tissue evidence="1">Whole embryos</tissue>
    </source>
</reference>
<protein>
    <submittedName>
        <fullName evidence="1">Uncharacterized protein</fullName>
    </submittedName>
</protein>
<evidence type="ECO:0000313" key="2">
    <source>
        <dbReference type="Proteomes" id="UP001151699"/>
    </source>
</evidence>
<dbReference type="Proteomes" id="UP001151699">
    <property type="component" value="Chromosome A"/>
</dbReference>
<evidence type="ECO:0000313" key="1">
    <source>
        <dbReference type="EMBL" id="KAJ6648885.1"/>
    </source>
</evidence>
<organism evidence="1 2">
    <name type="scientific">Pseudolycoriella hygida</name>
    <dbReference type="NCBI Taxonomy" id="35572"/>
    <lineage>
        <taxon>Eukaryota</taxon>
        <taxon>Metazoa</taxon>
        <taxon>Ecdysozoa</taxon>
        <taxon>Arthropoda</taxon>
        <taxon>Hexapoda</taxon>
        <taxon>Insecta</taxon>
        <taxon>Pterygota</taxon>
        <taxon>Neoptera</taxon>
        <taxon>Endopterygota</taxon>
        <taxon>Diptera</taxon>
        <taxon>Nematocera</taxon>
        <taxon>Sciaroidea</taxon>
        <taxon>Sciaridae</taxon>
        <taxon>Pseudolycoriella</taxon>
    </lineage>
</organism>
<keyword evidence="2" id="KW-1185">Reference proteome</keyword>
<comment type="caution">
    <text evidence="1">The sequence shown here is derived from an EMBL/GenBank/DDBJ whole genome shotgun (WGS) entry which is preliminary data.</text>
</comment>
<dbReference type="EMBL" id="WJQU01000001">
    <property type="protein sequence ID" value="KAJ6648885.1"/>
    <property type="molecule type" value="Genomic_DNA"/>
</dbReference>
<dbReference type="AlphaFoldDB" id="A0A9Q0NEN3"/>
<sequence>MNVQKFTLDVCHIFFGFHISVSVLRSDDSSVTGGMEHLSKTELKASVTPIRGIITHLKATVIVSFPIKVTPDKQGINFLIYQSLVLITYRVLPITHTRFRVNAVIPFRNVLKRNATCLVCSYRYCSSVINGIQLIQNQVQIVLLDYRKDVVNKSQPDILGTSLLEPLPSLVLALLEKGVQINNQPKLGTYERYHIYQIRPISVSLFTDIQKMCKACVVSMEQATTRILNAKKVPLNYIYFDLLNENYEIQEIADLQPNVLCNGKHFLIDSWWRNQMPLQNTHNLRFSLISITKKTYFHKVMQTKAEI</sequence>
<name>A0A9Q0NEN3_9DIPT</name>
<accession>A0A9Q0NEN3</accession>